<reference evidence="2" key="1">
    <citation type="journal article" date="2023" name="Front. Plant Sci.">
        <title>Chromosomal-level genome assembly of Melastoma candidum provides insights into trichome evolution.</title>
        <authorList>
            <person name="Zhong Y."/>
            <person name="Wu W."/>
            <person name="Sun C."/>
            <person name="Zou P."/>
            <person name="Liu Y."/>
            <person name="Dai S."/>
            <person name="Zhou R."/>
        </authorList>
    </citation>
    <scope>NUCLEOTIDE SEQUENCE [LARGE SCALE GENOMIC DNA]</scope>
</reference>
<protein>
    <submittedName>
        <fullName evidence="1">Uncharacterized protein</fullName>
    </submittedName>
</protein>
<accession>A0ACB9S8Z4</accession>
<evidence type="ECO:0000313" key="2">
    <source>
        <dbReference type="Proteomes" id="UP001057402"/>
    </source>
</evidence>
<proteinExistence type="predicted"/>
<name>A0ACB9S8Z4_9MYRT</name>
<keyword evidence="2" id="KW-1185">Reference proteome</keyword>
<evidence type="ECO:0000313" key="1">
    <source>
        <dbReference type="EMBL" id="KAI4387128.1"/>
    </source>
</evidence>
<dbReference type="Proteomes" id="UP001057402">
    <property type="component" value="Chromosome 2"/>
</dbReference>
<gene>
    <name evidence="1" type="ORF">MLD38_004982</name>
</gene>
<comment type="caution">
    <text evidence="1">The sequence shown here is derived from an EMBL/GenBank/DDBJ whole genome shotgun (WGS) entry which is preliminary data.</text>
</comment>
<sequence length="206" mass="23971">MAPFEALYGRSCRSPLCWMEPGEKVFDGPELIKETSDVIAVVREKMKTSQSRQKSYADRRRRPLEFEVGGRVYLRLSPMKSMFRMGKAHKLSPRYIGPYEITERVGKVAYRVAIPPELSHCHDVFHVSMLRKHEPDLESRIEAATTSINENMSVTMVPVRVIGRKERVTRGKGISLVHVLWRKNGIEEQTWELEDRMKYLYPSLFE</sequence>
<organism evidence="1 2">
    <name type="scientific">Melastoma candidum</name>
    <dbReference type="NCBI Taxonomy" id="119954"/>
    <lineage>
        <taxon>Eukaryota</taxon>
        <taxon>Viridiplantae</taxon>
        <taxon>Streptophyta</taxon>
        <taxon>Embryophyta</taxon>
        <taxon>Tracheophyta</taxon>
        <taxon>Spermatophyta</taxon>
        <taxon>Magnoliopsida</taxon>
        <taxon>eudicotyledons</taxon>
        <taxon>Gunneridae</taxon>
        <taxon>Pentapetalae</taxon>
        <taxon>rosids</taxon>
        <taxon>malvids</taxon>
        <taxon>Myrtales</taxon>
        <taxon>Melastomataceae</taxon>
        <taxon>Melastomatoideae</taxon>
        <taxon>Melastomateae</taxon>
        <taxon>Melastoma</taxon>
    </lineage>
</organism>
<dbReference type="EMBL" id="CM042881">
    <property type="protein sequence ID" value="KAI4387128.1"/>
    <property type="molecule type" value="Genomic_DNA"/>
</dbReference>